<dbReference type="OrthoDB" id="9809583at2"/>
<dbReference type="AlphaFoldDB" id="A0A5C5Z070"/>
<keyword evidence="5" id="KW-0645">Protease</keyword>
<dbReference type="InterPro" id="IPR017853">
    <property type="entry name" value="GH"/>
</dbReference>
<feature type="chain" id="PRO_5022878934" evidence="2">
    <location>
        <begin position="26"/>
        <end position="677"/>
    </location>
</feature>
<dbReference type="GO" id="GO:0008233">
    <property type="term" value="F:peptidase activity"/>
    <property type="evidence" value="ECO:0007669"/>
    <property type="project" value="UniProtKB-KW"/>
</dbReference>
<keyword evidence="6" id="KW-1185">Reference proteome</keyword>
<dbReference type="PANTHER" id="PTHR34154:SF3">
    <property type="entry name" value="ALKALI-SENSITIVE LINKAGE PROTEIN 1"/>
    <property type="match status" value="1"/>
</dbReference>
<evidence type="ECO:0000256" key="2">
    <source>
        <dbReference type="SAM" id="SignalP"/>
    </source>
</evidence>
<comment type="caution">
    <text evidence="5">The sequence shown here is derived from an EMBL/GenBank/DDBJ whole genome shotgun (WGS) entry which is preliminary data.</text>
</comment>
<reference evidence="5 6" key="1">
    <citation type="submission" date="2019-02" db="EMBL/GenBank/DDBJ databases">
        <title>Deep-cultivation of Planctomycetes and their phenomic and genomic characterization uncovers novel biology.</title>
        <authorList>
            <person name="Wiegand S."/>
            <person name="Jogler M."/>
            <person name="Boedeker C."/>
            <person name="Pinto D."/>
            <person name="Vollmers J."/>
            <person name="Rivas-Marin E."/>
            <person name="Kohn T."/>
            <person name="Peeters S.H."/>
            <person name="Heuer A."/>
            <person name="Rast P."/>
            <person name="Oberbeckmann S."/>
            <person name="Bunk B."/>
            <person name="Jeske O."/>
            <person name="Meyerdierks A."/>
            <person name="Storesund J.E."/>
            <person name="Kallscheuer N."/>
            <person name="Luecker S."/>
            <person name="Lage O.M."/>
            <person name="Pohl T."/>
            <person name="Merkel B.J."/>
            <person name="Hornburger P."/>
            <person name="Mueller R.-W."/>
            <person name="Bruemmer F."/>
            <person name="Labrenz M."/>
            <person name="Spormann A.M."/>
            <person name="Op Den Camp H."/>
            <person name="Overmann J."/>
            <person name="Amann R."/>
            <person name="Jetten M.S.M."/>
            <person name="Mascher T."/>
            <person name="Medema M.H."/>
            <person name="Devos D.P."/>
            <person name="Kaster A.-K."/>
            <person name="Ovreas L."/>
            <person name="Rohde M."/>
            <person name="Galperin M.Y."/>
            <person name="Jogler C."/>
        </authorList>
    </citation>
    <scope>NUCLEOTIDE SEQUENCE [LARGE SCALE GENOMIC DNA]</scope>
    <source>
        <strain evidence="5 6">CA13</strain>
    </source>
</reference>
<dbReference type="SUPFAM" id="SSF51445">
    <property type="entry name" value="(Trans)glycosidases"/>
    <property type="match status" value="1"/>
</dbReference>
<dbReference type="InterPro" id="IPR024655">
    <property type="entry name" value="Asl1_glyco_hydro_catalytic"/>
</dbReference>
<dbReference type="NCBIfam" id="TIGR02595">
    <property type="entry name" value="PEP_CTERM"/>
    <property type="match status" value="1"/>
</dbReference>
<organism evidence="5 6">
    <name type="scientific">Novipirellula herctigrandis</name>
    <dbReference type="NCBI Taxonomy" id="2527986"/>
    <lineage>
        <taxon>Bacteria</taxon>
        <taxon>Pseudomonadati</taxon>
        <taxon>Planctomycetota</taxon>
        <taxon>Planctomycetia</taxon>
        <taxon>Pirellulales</taxon>
        <taxon>Pirellulaceae</taxon>
        <taxon>Novipirellula</taxon>
    </lineage>
</organism>
<dbReference type="InterPro" id="IPR013425">
    <property type="entry name" value="Autotrns_rpt"/>
</dbReference>
<dbReference type="Gene3D" id="3.20.20.80">
    <property type="entry name" value="Glycosidases"/>
    <property type="match status" value="1"/>
</dbReference>
<protein>
    <submittedName>
        <fullName evidence="5">Extracellular serine protease</fullName>
        <ecNumber evidence="5">3.4.21.-</ecNumber>
    </submittedName>
</protein>
<dbReference type="GO" id="GO:0006508">
    <property type="term" value="P:proteolysis"/>
    <property type="evidence" value="ECO:0007669"/>
    <property type="project" value="UniProtKB-KW"/>
</dbReference>
<keyword evidence="1 2" id="KW-0732">Signal</keyword>
<proteinExistence type="predicted"/>
<evidence type="ECO:0000259" key="3">
    <source>
        <dbReference type="Pfam" id="PF07589"/>
    </source>
</evidence>
<feature type="signal peptide" evidence="2">
    <location>
        <begin position="1"/>
        <end position="25"/>
    </location>
</feature>
<name>A0A5C5Z070_9BACT</name>
<dbReference type="EMBL" id="SJPJ01000001">
    <property type="protein sequence ID" value="TWT80237.1"/>
    <property type="molecule type" value="Genomic_DNA"/>
</dbReference>
<dbReference type="Proteomes" id="UP000315010">
    <property type="component" value="Unassembled WGS sequence"/>
</dbReference>
<dbReference type="PANTHER" id="PTHR34154">
    <property type="entry name" value="ALKALI-SENSITIVE LINKAGE PROTEIN 1"/>
    <property type="match status" value="1"/>
</dbReference>
<dbReference type="Pfam" id="PF12951">
    <property type="entry name" value="PATR"/>
    <property type="match status" value="1"/>
</dbReference>
<dbReference type="GO" id="GO:0071966">
    <property type="term" value="P:fungal-type cell wall polysaccharide metabolic process"/>
    <property type="evidence" value="ECO:0007669"/>
    <property type="project" value="TreeGrafter"/>
</dbReference>
<gene>
    <name evidence="5" type="ORF">CA13_16500</name>
</gene>
<dbReference type="EC" id="3.4.21.-" evidence="5"/>
<feature type="domain" description="Asl1-like glycosyl hydrolase catalytic" evidence="4">
    <location>
        <begin position="48"/>
        <end position="259"/>
    </location>
</feature>
<dbReference type="InterPro" id="IPR013424">
    <property type="entry name" value="Ice-binding_C"/>
</dbReference>
<dbReference type="SUPFAM" id="SSF51126">
    <property type="entry name" value="Pectin lyase-like"/>
    <property type="match status" value="1"/>
</dbReference>
<keyword evidence="5" id="KW-0378">Hydrolase</keyword>
<dbReference type="InterPro" id="IPR011050">
    <property type="entry name" value="Pectin_lyase_fold/virulence"/>
</dbReference>
<dbReference type="Pfam" id="PF07589">
    <property type="entry name" value="PEP-CTERM"/>
    <property type="match status" value="1"/>
</dbReference>
<dbReference type="NCBIfam" id="TIGR02601">
    <property type="entry name" value="autotrns_rpt"/>
    <property type="match status" value="1"/>
</dbReference>
<feature type="domain" description="Ice-binding protein C-terminal" evidence="3">
    <location>
        <begin position="651"/>
        <end position="673"/>
    </location>
</feature>
<dbReference type="InterPro" id="IPR053183">
    <property type="entry name" value="ASL1"/>
</dbReference>
<sequence precursor="true">MIMNSRFSMRTAFCCLTLLFVAAVANHSCLVAQDDVKRGLGAGSSAISNSTNSRWAYNWKHTKIDGLNGEFVPMFWSGGNLQTKINAIKGYGDTKYVLGFNEPELPTQANMTAENAAAQWKTISDGFAGTDIKLVSPAVSDNQNGRDWLADFMGRVADNGARVDEIAFHWYSGIQTSNPTAAANRFLDKVDLYHETYDRPIWVTEFAMLDYGNPGNFTLEQANTANTIFLETAIAGLESRDFVTRYAWWNHNNDSRLVAQDANGLYRPTSMGDKYIPTLVNGDTKDLNGSGTGTDMHYLRGGSLVNNGSDLGNSSVARVYALKNLDGSALSSTFGGSGDWGVINWGSVSVEADATLRKIGAGAVTWRNIDIYNDGKILLAYSNNNVNNGTLKISGSGTNAAGSGTIQINGGANLVLGTAADNAGFSLGYDTTYAGGSVTVDGVGISLTGTGAIHSQTTFVANKDFSYDGNLVQGGTSEQGIVKRGSATLTLNGDNTYVGYTTVAEGTLLVNGSIAGNDVILRNGSTLGGDGQIAADINVLSGIVAPGNSTGTLFADNAIFASGSRLELELASAIDFDRLVLSDSLSFDPDAILEIVLLDGYQPMVGDEFDILDFTSFSGTLGNIDAPSLANGLQWDVSSFGANGTIGVVSAVPEPATFGLLMLGMISFVARRRRQLS</sequence>
<dbReference type="Pfam" id="PF11790">
    <property type="entry name" value="Glyco_hydro_cc"/>
    <property type="match status" value="1"/>
</dbReference>
<evidence type="ECO:0000313" key="6">
    <source>
        <dbReference type="Proteomes" id="UP000315010"/>
    </source>
</evidence>
<evidence type="ECO:0000256" key="1">
    <source>
        <dbReference type="ARBA" id="ARBA00022729"/>
    </source>
</evidence>
<accession>A0A5C5Z070</accession>
<evidence type="ECO:0000259" key="4">
    <source>
        <dbReference type="Pfam" id="PF11790"/>
    </source>
</evidence>
<evidence type="ECO:0000313" key="5">
    <source>
        <dbReference type="EMBL" id="TWT80237.1"/>
    </source>
</evidence>